<sequence length="324" mass="36772">MSIRRLLHGSSLRSPSNPSAASIASQFLATHASLPPHQGTRFLDPNSLQRFSAALSRSELALPEPPPQWTPLPPCYHLAYFLPAQVEEELGADGTDTMFNPPTPYTRRMWAGGELEWIHTGLKDIGDWRKRGLRVGTLVNEMTKLVSAEGKETKSGEEMVVVGVRKEYESQDDGLMLVDKRNWLFRPEITQPQNPVPKPTVVPFPDGKHVRDFLQTPVSLFRFSAVTFNAHKIHYNREWCREVEGHRDLVVHGPLNLVNMVNFWRDIHPKKELAIPRRVKYRATGPLYANEPYRLILDEEVDMVTKARFVDSYGSVAMVGQIEA</sequence>
<comment type="caution">
    <text evidence="1">The sequence shown here is derived from an EMBL/GenBank/DDBJ whole genome shotgun (WGS) entry which is preliminary data.</text>
</comment>
<keyword evidence="2" id="KW-1185">Reference proteome</keyword>
<evidence type="ECO:0000313" key="1">
    <source>
        <dbReference type="EMBL" id="KAG9233413.1"/>
    </source>
</evidence>
<dbReference type="OrthoDB" id="3257538at2759"/>
<dbReference type="SUPFAM" id="SSF54637">
    <property type="entry name" value="Thioesterase/thiol ester dehydrase-isomerase"/>
    <property type="match status" value="1"/>
</dbReference>
<dbReference type="Proteomes" id="UP000824998">
    <property type="component" value="Unassembled WGS sequence"/>
</dbReference>
<evidence type="ECO:0000313" key="2">
    <source>
        <dbReference type="Proteomes" id="UP000824998"/>
    </source>
</evidence>
<accession>A0A9P8C4A3</accession>
<protein>
    <recommendedName>
        <fullName evidence="3">N-terminal of MaoC-like dehydratase domain-containing protein</fullName>
    </recommendedName>
</protein>
<organism evidence="1 2">
    <name type="scientific">Amylocarpus encephaloides</name>
    <dbReference type="NCBI Taxonomy" id="45428"/>
    <lineage>
        <taxon>Eukaryota</taxon>
        <taxon>Fungi</taxon>
        <taxon>Dikarya</taxon>
        <taxon>Ascomycota</taxon>
        <taxon>Pezizomycotina</taxon>
        <taxon>Leotiomycetes</taxon>
        <taxon>Helotiales</taxon>
        <taxon>Helotiales incertae sedis</taxon>
        <taxon>Amylocarpus</taxon>
    </lineage>
</organism>
<reference evidence="1" key="1">
    <citation type="journal article" date="2021" name="IMA Fungus">
        <title>Genomic characterization of three marine fungi, including Emericellopsis atlantica sp. nov. with signatures of a generalist lifestyle and marine biomass degradation.</title>
        <authorList>
            <person name="Hagestad O.C."/>
            <person name="Hou L."/>
            <person name="Andersen J.H."/>
            <person name="Hansen E.H."/>
            <person name="Altermark B."/>
            <person name="Li C."/>
            <person name="Kuhnert E."/>
            <person name="Cox R.J."/>
            <person name="Crous P.W."/>
            <person name="Spatafora J.W."/>
            <person name="Lail K."/>
            <person name="Amirebrahimi M."/>
            <person name="Lipzen A."/>
            <person name="Pangilinan J."/>
            <person name="Andreopoulos W."/>
            <person name="Hayes R.D."/>
            <person name="Ng V."/>
            <person name="Grigoriev I.V."/>
            <person name="Jackson S.A."/>
            <person name="Sutton T.D.S."/>
            <person name="Dobson A.D.W."/>
            <person name="Rama T."/>
        </authorList>
    </citation>
    <scope>NUCLEOTIDE SEQUENCE</scope>
    <source>
        <strain evidence="1">TRa018bII</strain>
    </source>
</reference>
<evidence type="ECO:0008006" key="3">
    <source>
        <dbReference type="Google" id="ProtNLM"/>
    </source>
</evidence>
<gene>
    <name evidence="1" type="ORF">BJ875DRAFT_485186</name>
</gene>
<proteinExistence type="predicted"/>
<dbReference type="AlphaFoldDB" id="A0A9P8C4A3"/>
<dbReference type="PANTHER" id="PTHR28152">
    <property type="entry name" value="HYDROXYACYL-THIOESTER DEHYDRATASE TYPE 2, MITOCHONDRIAL"/>
    <property type="match status" value="1"/>
</dbReference>
<dbReference type="GO" id="GO:0019171">
    <property type="term" value="F:(3R)-hydroxyacyl-[acyl-carrier-protein] dehydratase activity"/>
    <property type="evidence" value="ECO:0007669"/>
    <property type="project" value="TreeGrafter"/>
</dbReference>
<dbReference type="InterPro" id="IPR052741">
    <property type="entry name" value="Mitochondrial_HTD2"/>
</dbReference>
<dbReference type="PANTHER" id="PTHR28152:SF2">
    <property type="entry name" value="N-TERMINAL OF MAOC-LIKE DEHYDRATASE DOMAIN-CONTAINING PROTEIN"/>
    <property type="match status" value="1"/>
</dbReference>
<dbReference type="FunFam" id="3.10.129.10:FF:000103">
    <property type="entry name" value="WGS project CABT00000000 data, contig 2.1"/>
    <property type="match status" value="1"/>
</dbReference>
<dbReference type="Gene3D" id="3.10.129.10">
    <property type="entry name" value="Hotdog Thioesterase"/>
    <property type="match status" value="1"/>
</dbReference>
<name>A0A9P8C4A3_9HELO</name>
<dbReference type="GO" id="GO:0005739">
    <property type="term" value="C:mitochondrion"/>
    <property type="evidence" value="ECO:0007669"/>
    <property type="project" value="TreeGrafter"/>
</dbReference>
<dbReference type="InterPro" id="IPR029069">
    <property type="entry name" value="HotDog_dom_sf"/>
</dbReference>
<dbReference type="EMBL" id="MU251502">
    <property type="protein sequence ID" value="KAG9233413.1"/>
    <property type="molecule type" value="Genomic_DNA"/>
</dbReference>